<accession>X8AIM6</accession>
<dbReference type="GO" id="GO:0044550">
    <property type="term" value="P:secondary metabolite biosynthetic process"/>
    <property type="evidence" value="ECO:0007669"/>
    <property type="project" value="TreeGrafter"/>
</dbReference>
<gene>
    <name evidence="3" type="ORF">I553_4967</name>
</gene>
<dbReference type="InterPro" id="IPR045851">
    <property type="entry name" value="AMP-bd_C_sf"/>
</dbReference>
<keyword evidence="1" id="KW-0436">Ligase</keyword>
<evidence type="ECO:0000259" key="2">
    <source>
        <dbReference type="Pfam" id="PF13193"/>
    </source>
</evidence>
<dbReference type="GO" id="GO:0016878">
    <property type="term" value="F:acid-thiol ligase activity"/>
    <property type="evidence" value="ECO:0007669"/>
    <property type="project" value="TreeGrafter"/>
</dbReference>
<dbReference type="AlphaFoldDB" id="X8AIM6"/>
<dbReference type="PATRIC" id="fig|1299334.3.peg.6633"/>
<dbReference type="PANTHER" id="PTHR43352:SF1">
    <property type="entry name" value="ANTHRANILATE--COA LIGASE"/>
    <property type="match status" value="1"/>
</dbReference>
<sequence>MIISGGVNIYPQEAENLLITHPKVLDAAVFGIPDEQMGQSVKGVVQTVDPADATDEFAAELLAWVRKRLAPYKCPRSISFERQLPRTDTGKLYKQELVKKYSTPLKAV</sequence>
<name>X8AIM6_MYCXE</name>
<evidence type="ECO:0000256" key="1">
    <source>
        <dbReference type="ARBA" id="ARBA00022598"/>
    </source>
</evidence>
<dbReference type="InterPro" id="IPR025110">
    <property type="entry name" value="AMP-bd_C"/>
</dbReference>
<reference evidence="3" key="1">
    <citation type="submission" date="2014-01" db="EMBL/GenBank/DDBJ databases">
        <authorList>
            <person name="Brown-Elliot B."/>
            <person name="Wallace R."/>
            <person name="Lenaerts A."/>
            <person name="Ordway D."/>
            <person name="DeGroote M.A."/>
            <person name="Parker T."/>
            <person name="Sizemore C."/>
            <person name="Tallon L.J."/>
            <person name="Sadzewicz L.K."/>
            <person name="Sengamalay N."/>
            <person name="Fraser C.M."/>
            <person name="Hine E."/>
            <person name="Shefchek K.A."/>
            <person name="Das S.P."/>
            <person name="Tettelin H."/>
        </authorList>
    </citation>
    <scope>NUCLEOTIDE SEQUENCE [LARGE SCALE GENOMIC DNA]</scope>
    <source>
        <strain evidence="3">4042</strain>
    </source>
</reference>
<dbReference type="Gene3D" id="3.30.300.30">
    <property type="match status" value="1"/>
</dbReference>
<evidence type="ECO:0000313" key="3">
    <source>
        <dbReference type="EMBL" id="EUA30710.1"/>
    </source>
</evidence>
<feature type="domain" description="AMP-binding enzyme C-terminal" evidence="2">
    <location>
        <begin position="13"/>
        <end position="91"/>
    </location>
</feature>
<dbReference type="SUPFAM" id="SSF56801">
    <property type="entry name" value="Acetyl-CoA synthetase-like"/>
    <property type="match status" value="1"/>
</dbReference>
<dbReference type="EMBL" id="JAOB01000060">
    <property type="protein sequence ID" value="EUA30710.1"/>
    <property type="molecule type" value="Genomic_DNA"/>
</dbReference>
<organism evidence="3">
    <name type="scientific">Mycobacterium xenopi 4042</name>
    <dbReference type="NCBI Taxonomy" id="1299334"/>
    <lineage>
        <taxon>Bacteria</taxon>
        <taxon>Bacillati</taxon>
        <taxon>Actinomycetota</taxon>
        <taxon>Actinomycetes</taxon>
        <taxon>Mycobacteriales</taxon>
        <taxon>Mycobacteriaceae</taxon>
        <taxon>Mycobacterium</taxon>
    </lineage>
</organism>
<proteinExistence type="predicted"/>
<comment type="caution">
    <text evidence="3">The sequence shown here is derived from an EMBL/GenBank/DDBJ whole genome shotgun (WGS) entry which is preliminary data.</text>
</comment>
<protein>
    <submittedName>
        <fullName evidence="3">AMP-binding enzyme family protein</fullName>
    </submittedName>
</protein>
<dbReference type="PANTHER" id="PTHR43352">
    <property type="entry name" value="ACETYL-COA SYNTHETASE"/>
    <property type="match status" value="1"/>
</dbReference>
<dbReference type="Pfam" id="PF13193">
    <property type="entry name" value="AMP-binding_C"/>
    <property type="match status" value="1"/>
</dbReference>